<dbReference type="Proteomes" id="UP001154282">
    <property type="component" value="Unassembled WGS sequence"/>
</dbReference>
<dbReference type="EMBL" id="CAMGYJ010000002">
    <property type="protein sequence ID" value="CAI0382866.1"/>
    <property type="molecule type" value="Genomic_DNA"/>
</dbReference>
<dbReference type="AlphaFoldDB" id="A0AAV0HC21"/>
<feature type="signal peptide" evidence="1">
    <location>
        <begin position="1"/>
        <end position="21"/>
    </location>
</feature>
<proteinExistence type="predicted"/>
<evidence type="ECO:0000313" key="2">
    <source>
        <dbReference type="EMBL" id="CAI0382866.1"/>
    </source>
</evidence>
<evidence type="ECO:0000256" key="1">
    <source>
        <dbReference type="SAM" id="SignalP"/>
    </source>
</evidence>
<protein>
    <submittedName>
        <fullName evidence="2">Uncharacterized protein</fullName>
    </submittedName>
</protein>
<name>A0AAV0HC21_9ROSI</name>
<comment type="caution">
    <text evidence="2">The sequence shown here is derived from an EMBL/GenBank/DDBJ whole genome shotgun (WGS) entry which is preliminary data.</text>
</comment>
<accession>A0AAV0HC21</accession>
<reference evidence="2" key="1">
    <citation type="submission" date="2022-08" db="EMBL/GenBank/DDBJ databases">
        <authorList>
            <person name="Gutierrez-Valencia J."/>
        </authorList>
    </citation>
    <scope>NUCLEOTIDE SEQUENCE</scope>
</reference>
<organism evidence="2 3">
    <name type="scientific">Linum tenue</name>
    <dbReference type="NCBI Taxonomy" id="586396"/>
    <lineage>
        <taxon>Eukaryota</taxon>
        <taxon>Viridiplantae</taxon>
        <taxon>Streptophyta</taxon>
        <taxon>Embryophyta</taxon>
        <taxon>Tracheophyta</taxon>
        <taxon>Spermatophyta</taxon>
        <taxon>Magnoliopsida</taxon>
        <taxon>eudicotyledons</taxon>
        <taxon>Gunneridae</taxon>
        <taxon>Pentapetalae</taxon>
        <taxon>rosids</taxon>
        <taxon>fabids</taxon>
        <taxon>Malpighiales</taxon>
        <taxon>Linaceae</taxon>
        <taxon>Linum</taxon>
    </lineage>
</organism>
<evidence type="ECO:0000313" key="3">
    <source>
        <dbReference type="Proteomes" id="UP001154282"/>
    </source>
</evidence>
<keyword evidence="3" id="KW-1185">Reference proteome</keyword>
<sequence length="104" mass="11727">MMKRLSWAIIFILLLICLFHGNEVVAFGSHEFGPKKDFCDKFTSFPQRFLHIRGGGCKDSICDTACNNMFGGVGIIVAGRCEQHTCACYDLCYHYNEPPLTELN</sequence>
<keyword evidence="1" id="KW-0732">Signal</keyword>
<feature type="chain" id="PRO_5043729083" evidence="1">
    <location>
        <begin position="22"/>
        <end position="104"/>
    </location>
</feature>
<gene>
    <name evidence="2" type="ORF">LITE_LOCUS3749</name>
</gene>